<keyword evidence="1" id="KW-0378">Hydrolase</keyword>
<dbReference type="AlphaFoldDB" id="A0A7W4YHV9"/>
<dbReference type="InterPro" id="IPR036412">
    <property type="entry name" value="HAD-like_sf"/>
</dbReference>
<dbReference type="InterPro" id="IPR023198">
    <property type="entry name" value="PGP-like_dom2"/>
</dbReference>
<dbReference type="Gene3D" id="3.40.50.1000">
    <property type="entry name" value="HAD superfamily/HAD-like"/>
    <property type="match status" value="1"/>
</dbReference>
<gene>
    <name evidence="1" type="ORF">FHX33_000544</name>
</gene>
<evidence type="ECO:0000313" key="1">
    <source>
        <dbReference type="EMBL" id="MBB2965812.1"/>
    </source>
</evidence>
<accession>A0A7W4YHV9</accession>
<dbReference type="Gene3D" id="1.10.150.240">
    <property type="entry name" value="Putative phosphatase, domain 2"/>
    <property type="match status" value="1"/>
</dbReference>
<dbReference type="InterPro" id="IPR023214">
    <property type="entry name" value="HAD_sf"/>
</dbReference>
<dbReference type="Pfam" id="PF00702">
    <property type="entry name" value="Hydrolase"/>
    <property type="match status" value="1"/>
</dbReference>
<dbReference type="EMBL" id="JACHVP010000001">
    <property type="protein sequence ID" value="MBB2965812.1"/>
    <property type="molecule type" value="Genomic_DNA"/>
</dbReference>
<reference evidence="1 2" key="1">
    <citation type="submission" date="2020-08" db="EMBL/GenBank/DDBJ databases">
        <title>Sequencing the genomes of 1000 actinobacteria strains.</title>
        <authorList>
            <person name="Klenk H.-P."/>
        </authorList>
    </citation>
    <scope>NUCLEOTIDE SEQUENCE [LARGE SCALE GENOMIC DNA]</scope>
    <source>
        <strain evidence="1 2">DSM 20146</strain>
    </source>
</reference>
<dbReference type="RefSeq" id="WP_021763441.1">
    <property type="nucleotide sequence ID" value="NZ_JACHVP010000001.1"/>
</dbReference>
<dbReference type="PANTHER" id="PTHR43611:SF3">
    <property type="entry name" value="FLAVIN MONONUCLEOTIDE HYDROLASE 1, CHLOROPLATIC"/>
    <property type="match status" value="1"/>
</dbReference>
<dbReference type="SFLD" id="SFLDS00003">
    <property type="entry name" value="Haloacid_Dehalogenase"/>
    <property type="match status" value="1"/>
</dbReference>
<sequence>MLFVFDMDNVLYEYDWRRRMAGMSQLTGLSLAELRERWWHRDGEWAAEAGAFADEVEYLDALRAALRVPVSEEDFLRIRGDAMTPWPTSLRAVERAQDLGTATLLTNNGPLVARRLTRLAPELVPILGVEHLRASSDYGARKPDPVVYERVLERYGAEPGETFFADDMVENVESAAALGIHAHLFRTPDGLLDAVEQAGELVA</sequence>
<dbReference type="Proteomes" id="UP000538196">
    <property type="component" value="Unassembled WGS sequence"/>
</dbReference>
<dbReference type="SUPFAM" id="SSF56784">
    <property type="entry name" value="HAD-like"/>
    <property type="match status" value="1"/>
</dbReference>
<dbReference type="PANTHER" id="PTHR43611">
    <property type="entry name" value="ALPHA-D-GLUCOSE 1-PHOSPHATE PHOSPHATASE"/>
    <property type="match status" value="1"/>
</dbReference>
<comment type="caution">
    <text evidence="1">The sequence shown here is derived from an EMBL/GenBank/DDBJ whole genome shotgun (WGS) entry which is preliminary data.</text>
</comment>
<evidence type="ECO:0000313" key="2">
    <source>
        <dbReference type="Proteomes" id="UP000538196"/>
    </source>
</evidence>
<name>A0A7W4YHV9_LEIAQ</name>
<dbReference type="NCBIfam" id="TIGR01509">
    <property type="entry name" value="HAD-SF-IA-v3"/>
    <property type="match status" value="1"/>
</dbReference>
<keyword evidence="2" id="KW-1185">Reference proteome</keyword>
<protein>
    <submittedName>
        <fullName evidence="1">Putative hydrolase of the HAD superfamily</fullName>
    </submittedName>
</protein>
<dbReference type="InterPro" id="IPR006439">
    <property type="entry name" value="HAD-SF_hydro_IA"/>
</dbReference>
<dbReference type="GO" id="GO:0016787">
    <property type="term" value="F:hydrolase activity"/>
    <property type="evidence" value="ECO:0007669"/>
    <property type="project" value="UniProtKB-KW"/>
</dbReference>
<organism evidence="1 2">
    <name type="scientific">Leifsonia aquatica</name>
    <name type="common">Corynebacterium aquaticum</name>
    <dbReference type="NCBI Taxonomy" id="144185"/>
    <lineage>
        <taxon>Bacteria</taxon>
        <taxon>Bacillati</taxon>
        <taxon>Actinomycetota</taxon>
        <taxon>Actinomycetes</taxon>
        <taxon>Micrococcales</taxon>
        <taxon>Microbacteriaceae</taxon>
        <taxon>Leifsonia</taxon>
    </lineage>
</organism>
<proteinExistence type="predicted"/>
<dbReference type="SFLD" id="SFLDG01129">
    <property type="entry name" value="C1.5:_HAD__Beta-PGM__Phosphata"/>
    <property type="match status" value="1"/>
</dbReference>